<dbReference type="AlphaFoldDB" id="S8D1B9"/>
<comment type="caution">
    <text evidence="1">The sequence shown here is derived from an EMBL/GenBank/DDBJ whole genome shotgun (WGS) entry which is preliminary data.</text>
</comment>
<organism evidence="1 2">
    <name type="scientific">Genlisea aurea</name>
    <dbReference type="NCBI Taxonomy" id="192259"/>
    <lineage>
        <taxon>Eukaryota</taxon>
        <taxon>Viridiplantae</taxon>
        <taxon>Streptophyta</taxon>
        <taxon>Embryophyta</taxon>
        <taxon>Tracheophyta</taxon>
        <taxon>Spermatophyta</taxon>
        <taxon>Magnoliopsida</taxon>
        <taxon>eudicotyledons</taxon>
        <taxon>Gunneridae</taxon>
        <taxon>Pentapetalae</taxon>
        <taxon>asterids</taxon>
        <taxon>lamiids</taxon>
        <taxon>Lamiales</taxon>
        <taxon>Lentibulariaceae</taxon>
        <taxon>Genlisea</taxon>
    </lineage>
</organism>
<accession>S8D1B9</accession>
<sequence>MLCKASSLQYFPFGRAGIRTPEPWFVATRVLAPDIGRRAKKRHRVWMALKTKTPHLVRGVHVCKEKNLARPATIRTQRNRPNSFTNAIPDQGMLPEAYLVGWDGCRCREVNFDLGRASIN</sequence>
<gene>
    <name evidence="1" type="ORF">M569_01562</name>
</gene>
<evidence type="ECO:0000313" key="2">
    <source>
        <dbReference type="Proteomes" id="UP000015453"/>
    </source>
</evidence>
<dbReference type="Proteomes" id="UP000015453">
    <property type="component" value="Unassembled WGS sequence"/>
</dbReference>
<reference evidence="1 2" key="1">
    <citation type="journal article" date="2013" name="BMC Genomics">
        <title>The miniature genome of a carnivorous plant Genlisea aurea contains a low number of genes and short non-coding sequences.</title>
        <authorList>
            <person name="Leushkin E.V."/>
            <person name="Sutormin R.A."/>
            <person name="Nabieva E.R."/>
            <person name="Penin A.A."/>
            <person name="Kondrashov A.S."/>
            <person name="Logacheva M.D."/>
        </authorList>
    </citation>
    <scope>NUCLEOTIDE SEQUENCE [LARGE SCALE GENOMIC DNA]</scope>
</reference>
<proteinExistence type="predicted"/>
<dbReference type="EMBL" id="AUSU01000523">
    <property type="protein sequence ID" value="EPS73195.1"/>
    <property type="molecule type" value="Genomic_DNA"/>
</dbReference>
<protein>
    <submittedName>
        <fullName evidence="1">Uncharacterized protein</fullName>
    </submittedName>
</protein>
<name>S8D1B9_9LAMI</name>
<evidence type="ECO:0000313" key="1">
    <source>
        <dbReference type="EMBL" id="EPS73195.1"/>
    </source>
</evidence>
<keyword evidence="2" id="KW-1185">Reference proteome</keyword>